<accession>A0A084VEW3</accession>
<reference evidence="2 4" key="1">
    <citation type="journal article" date="2014" name="BMC Genomics">
        <title>Genome sequence of Anopheles sinensis provides insight into genetics basis of mosquito competence for malaria parasites.</title>
        <authorList>
            <person name="Zhou D."/>
            <person name="Zhang D."/>
            <person name="Ding G."/>
            <person name="Shi L."/>
            <person name="Hou Q."/>
            <person name="Ye Y."/>
            <person name="Xu Y."/>
            <person name="Zhou H."/>
            <person name="Xiong C."/>
            <person name="Li S."/>
            <person name="Yu J."/>
            <person name="Hong S."/>
            <person name="Yu X."/>
            <person name="Zou P."/>
            <person name="Chen C."/>
            <person name="Chang X."/>
            <person name="Wang W."/>
            <person name="Lv Y."/>
            <person name="Sun Y."/>
            <person name="Ma L."/>
            <person name="Shen B."/>
            <person name="Zhu C."/>
        </authorList>
    </citation>
    <scope>NUCLEOTIDE SEQUENCE [LARGE SCALE GENOMIC DNA]</scope>
</reference>
<dbReference type="EMBL" id="KE524783">
    <property type="protein sequence ID" value="KFB36507.1"/>
    <property type="molecule type" value="Genomic_DNA"/>
</dbReference>
<feature type="compositionally biased region" description="Basic and acidic residues" evidence="1">
    <location>
        <begin position="20"/>
        <end position="29"/>
    </location>
</feature>
<dbReference type="OrthoDB" id="252964at2759"/>
<evidence type="ECO:0000313" key="2">
    <source>
        <dbReference type="EMBL" id="KFB36507.1"/>
    </source>
</evidence>
<dbReference type="EMBL" id="ATLV01012340">
    <property type="status" value="NOT_ANNOTATED_CDS"/>
    <property type="molecule type" value="Genomic_DNA"/>
</dbReference>
<dbReference type="AlphaFoldDB" id="A0A084VEW3"/>
<name>A0A084VEW3_ANOSI</name>
<evidence type="ECO:0000313" key="3">
    <source>
        <dbReference type="EnsemblMetazoa" id="ASIC003657-PA"/>
    </source>
</evidence>
<dbReference type="Proteomes" id="UP000030765">
    <property type="component" value="Unassembled WGS sequence"/>
</dbReference>
<evidence type="ECO:0000256" key="1">
    <source>
        <dbReference type="SAM" id="MobiDB-lite"/>
    </source>
</evidence>
<evidence type="ECO:0000313" key="4">
    <source>
        <dbReference type="Proteomes" id="UP000030765"/>
    </source>
</evidence>
<gene>
    <name evidence="2" type="ORF">ZHAS_00003657</name>
</gene>
<sequence length="154" mass="17074">MKQGDGVTGAQGQQKQQDQQTEREPTKEELEAEFDPNDEGKTPPRPKCLETAPGAGLAFDNWVKDEVDASQVLPGAKLVRKPGTVIPLAQTVSIAPQRPTVMVVFPRTRCGPSSPPNFLPLFTQGHCVSKRVHVVPSLWMYHFYPPHNEGCWME</sequence>
<protein>
    <submittedName>
        <fullName evidence="2 3">Uncharacterized protein</fullName>
    </submittedName>
</protein>
<organism evidence="2">
    <name type="scientific">Anopheles sinensis</name>
    <name type="common">Mosquito</name>
    <dbReference type="NCBI Taxonomy" id="74873"/>
    <lineage>
        <taxon>Eukaryota</taxon>
        <taxon>Metazoa</taxon>
        <taxon>Ecdysozoa</taxon>
        <taxon>Arthropoda</taxon>
        <taxon>Hexapoda</taxon>
        <taxon>Insecta</taxon>
        <taxon>Pterygota</taxon>
        <taxon>Neoptera</taxon>
        <taxon>Endopterygota</taxon>
        <taxon>Diptera</taxon>
        <taxon>Nematocera</taxon>
        <taxon>Culicoidea</taxon>
        <taxon>Culicidae</taxon>
        <taxon>Anophelinae</taxon>
        <taxon>Anopheles</taxon>
    </lineage>
</organism>
<proteinExistence type="predicted"/>
<dbReference type="VEuPathDB" id="VectorBase:ASIC003657"/>
<feature type="region of interest" description="Disordered" evidence="1">
    <location>
        <begin position="1"/>
        <end position="53"/>
    </location>
</feature>
<reference evidence="3" key="2">
    <citation type="submission" date="2020-05" db="UniProtKB">
        <authorList>
            <consortium name="EnsemblMetazoa"/>
        </authorList>
    </citation>
    <scope>IDENTIFICATION</scope>
</reference>
<dbReference type="EnsemblMetazoa" id="ASIC003657-RA">
    <property type="protein sequence ID" value="ASIC003657-PA"/>
    <property type="gene ID" value="ASIC003657"/>
</dbReference>
<keyword evidence="4" id="KW-1185">Reference proteome</keyword>